<dbReference type="Proteomes" id="UP000596739">
    <property type="component" value="Unassembled WGS sequence"/>
</dbReference>
<organism evidence="4 5">
    <name type="scientific">Clostridium yunnanense</name>
    <dbReference type="NCBI Taxonomy" id="2800325"/>
    <lineage>
        <taxon>Bacteria</taxon>
        <taxon>Bacillati</taxon>
        <taxon>Bacillota</taxon>
        <taxon>Clostridia</taxon>
        <taxon>Eubacteriales</taxon>
        <taxon>Clostridiaceae</taxon>
        <taxon>Clostridium</taxon>
    </lineage>
</organism>
<comment type="caution">
    <text evidence="4">The sequence shown here is derived from an EMBL/GenBank/DDBJ whole genome shotgun (WGS) entry which is preliminary data.</text>
</comment>
<feature type="transmembrane region" description="Helical" evidence="3">
    <location>
        <begin position="270"/>
        <end position="289"/>
    </location>
</feature>
<dbReference type="PANTHER" id="PTHR22550:SF5">
    <property type="entry name" value="LEUCINE ZIPPER PROTEIN 4"/>
    <property type="match status" value="1"/>
</dbReference>
<dbReference type="PANTHER" id="PTHR22550">
    <property type="entry name" value="SPORE GERMINATION PROTEIN"/>
    <property type="match status" value="1"/>
</dbReference>
<accession>A0ABS1EUT3</accession>
<dbReference type="RefSeq" id="WP_200272815.1">
    <property type="nucleotide sequence ID" value="NZ_JAENHN010000055.1"/>
</dbReference>
<keyword evidence="5" id="KW-1185">Reference proteome</keyword>
<dbReference type="Pfam" id="PF03323">
    <property type="entry name" value="GerA"/>
    <property type="match status" value="1"/>
</dbReference>
<evidence type="ECO:0000313" key="4">
    <source>
        <dbReference type="EMBL" id="MBK1813048.1"/>
    </source>
</evidence>
<comment type="similarity">
    <text evidence="1">Belongs to the GerABKA family.</text>
</comment>
<reference evidence="5" key="1">
    <citation type="submission" date="2021-01" db="EMBL/GenBank/DDBJ databases">
        <title>Genome public.</title>
        <authorList>
            <person name="Liu C."/>
            <person name="Sun Q."/>
        </authorList>
    </citation>
    <scope>NUCLEOTIDE SEQUENCE [LARGE SCALE GENOMIC DNA]</scope>
    <source>
        <strain evidence="5">YIM B02505</strain>
    </source>
</reference>
<dbReference type="EMBL" id="JAENHN010000055">
    <property type="protein sequence ID" value="MBK1813048.1"/>
    <property type="molecule type" value="Genomic_DNA"/>
</dbReference>
<dbReference type="PIRSF" id="PIRSF005690">
    <property type="entry name" value="GerBA"/>
    <property type="match status" value="1"/>
</dbReference>
<keyword evidence="3" id="KW-1133">Transmembrane helix</keyword>
<dbReference type="InterPro" id="IPR050768">
    <property type="entry name" value="UPF0353/GerABKA_families"/>
</dbReference>
<name>A0ABS1EUT3_9CLOT</name>
<proteinExistence type="inferred from homology"/>
<evidence type="ECO:0000256" key="2">
    <source>
        <dbReference type="ARBA" id="ARBA00023136"/>
    </source>
</evidence>
<dbReference type="InterPro" id="IPR004995">
    <property type="entry name" value="Spore_Ger"/>
</dbReference>
<keyword evidence="3" id="KW-0812">Transmembrane</keyword>
<evidence type="ECO:0000256" key="1">
    <source>
        <dbReference type="ARBA" id="ARBA00005278"/>
    </source>
</evidence>
<feature type="transmembrane region" description="Helical" evidence="3">
    <location>
        <begin position="392"/>
        <end position="418"/>
    </location>
</feature>
<evidence type="ECO:0000256" key="3">
    <source>
        <dbReference type="SAM" id="Phobius"/>
    </source>
</evidence>
<feature type="transmembrane region" description="Helical" evidence="3">
    <location>
        <begin position="359"/>
        <end position="380"/>
    </location>
</feature>
<gene>
    <name evidence="4" type="ORF">JHL18_20700</name>
</gene>
<evidence type="ECO:0000313" key="5">
    <source>
        <dbReference type="Proteomes" id="UP000596739"/>
    </source>
</evidence>
<protein>
    <submittedName>
        <fullName evidence="4">Spore germination protein</fullName>
    </submittedName>
</protein>
<sequence length="449" mass="50617">MDNNIYDTEKQLEKYIKNNADGQILVLSSELKLFYLKTIVNSQYISENIKKFYFESIINFEQYIYSISEPNLTTDIDSILFKLMEGYVIALYKGKFFAIPEASKRENRGLYELTTEASFEGGTESFVEETNLNLNLVRKYYRNSNLVVSSYTVGTLANSKLSILYDSKLVNQDILKTLVERVENIDIPVIQSLNELQQILWQHQLLIPKLMVTQRPDRAIKNLTLGKILLFLDGTPTVLILPVCFHDFLTTVDDTYLLPIPASFIIALRYFGLILSLILPAAYVAVTAYNPEIVKVQLALSITSSRNGVPYPAFIEVGIMLLLMEFLVEASLRLPKSIGQAATTVGGLILGQAAIQANLVSNIMIMIIATVAISNFTIPVTSMNLTVRVSKYIMLILACFAGTAGIYMGFFYMSLYIFSIKTFNTEYFNPIDKLSFKKLKSFINKGDKS</sequence>
<keyword evidence="2 3" id="KW-0472">Membrane</keyword>